<dbReference type="EMBL" id="KZ851908">
    <property type="protein sequence ID" value="RDH22130.1"/>
    <property type="molecule type" value="Genomic_DNA"/>
</dbReference>
<accession>A0A370C7H0</accession>
<proteinExistence type="predicted"/>
<dbReference type="SUPFAM" id="SSF56112">
    <property type="entry name" value="Protein kinase-like (PK-like)"/>
    <property type="match status" value="1"/>
</dbReference>
<evidence type="ECO:0000313" key="1">
    <source>
        <dbReference type="EMBL" id="RDH22130.1"/>
    </source>
</evidence>
<dbReference type="PANTHER" id="PTHR36091">
    <property type="entry name" value="ALTERED INHERITANCE OF MITOCHONDRIA PROTEIN 9, MITOCHONDRIAL"/>
    <property type="match status" value="1"/>
</dbReference>
<dbReference type="Proteomes" id="UP000253845">
    <property type="component" value="Unassembled WGS sequence"/>
</dbReference>
<protein>
    <recommendedName>
        <fullName evidence="3">Aminoglycoside phosphotransferase domain-containing protein</fullName>
    </recommendedName>
</protein>
<organism evidence="1 2">
    <name type="scientific">Aspergillus niger ATCC 13496</name>
    <dbReference type="NCBI Taxonomy" id="1353008"/>
    <lineage>
        <taxon>Eukaryota</taxon>
        <taxon>Fungi</taxon>
        <taxon>Dikarya</taxon>
        <taxon>Ascomycota</taxon>
        <taxon>Pezizomycotina</taxon>
        <taxon>Eurotiomycetes</taxon>
        <taxon>Eurotiomycetidae</taxon>
        <taxon>Eurotiales</taxon>
        <taxon>Aspergillaceae</taxon>
        <taxon>Aspergillus</taxon>
        <taxon>Aspergillus subgen. Circumdati</taxon>
    </lineage>
</organism>
<dbReference type="AlphaFoldDB" id="A0A370C7H0"/>
<dbReference type="PANTHER" id="PTHR36091:SF2">
    <property type="entry name" value="AMINOGLYCOSIDE PHOSPHOTRANSFERASE DOMAIN-CONTAINING PROTEIN"/>
    <property type="match status" value="1"/>
</dbReference>
<gene>
    <name evidence="1" type="ORF">M747DRAFT_322120</name>
</gene>
<dbReference type="Gene3D" id="3.30.200.20">
    <property type="entry name" value="Phosphorylase Kinase, domain 1"/>
    <property type="match status" value="1"/>
</dbReference>
<dbReference type="VEuPathDB" id="FungiDB:M747DRAFT_322120"/>
<evidence type="ECO:0000313" key="2">
    <source>
        <dbReference type="Proteomes" id="UP000253845"/>
    </source>
</evidence>
<evidence type="ECO:0008006" key="3">
    <source>
        <dbReference type="Google" id="ProtNLM"/>
    </source>
</evidence>
<dbReference type="InterPro" id="IPR011009">
    <property type="entry name" value="Kinase-like_dom_sf"/>
</dbReference>
<dbReference type="GO" id="GO:0005739">
    <property type="term" value="C:mitochondrion"/>
    <property type="evidence" value="ECO:0007669"/>
    <property type="project" value="TreeGrafter"/>
</dbReference>
<name>A0A370C7H0_ASPNG</name>
<sequence length="638" mass="72177">MVPTVTLPYYASNIPCPLPTASEINAAAPNVSLAYGGRRIVEIGEHSVVKFGKGVNLIEGENIFVQEKHQHPGCSARYIQQNDQQLFLKNSKVFLLFATTPDPSPSQPWTPPALESLDDDGMCTTVNSRLPWGSFPLHFRKMAVSALTYPLSVNEHLRLSERFLEFDVLALQNIVSTASGHSVSELSSFTKISEGGFNRVFEATFSDGKCVLARLPYPSTAPEHYTVASEAATLDYLRLHGLHTPEVYAWCSTKVNPVGAEYIIMEKLDGTPLGNRWFSLTPKDQYKIMTQIVEWETRLMSLKFPASGSLYYLKDIPSEKRTRLEDPSSMAFCIGPIAHYSWWHDERGIMDIDRGPWPSPIDIFRAAGERELTWAKAYAKPRLPYERLYREIYKFKCVSPDSHMADLPNNILVSDKNDIIGLVDWQHCSILPLGIVAGIPAHFQNYGDPESEMLRQPQLNLPSDYDSMSPSKQTSIKEIHRRRVVHFLYAALTKRLNQDHYDALFDQSVILRQRLFKSAGTPWEGDSVSLRAELIRSISNWSAIVQTTDIAPPVEYPEDVVRETFDLDMQQKEADVAMEQMRHALGVDVLGWVPNEGYEAARRLACDMKVQMLEAAETPDEVIAIRDHFPFDDFDERS</sequence>
<dbReference type="InterPro" id="IPR051035">
    <property type="entry name" value="Mito_inheritance_9"/>
</dbReference>
<reference evidence="1 2" key="1">
    <citation type="submission" date="2018-07" db="EMBL/GenBank/DDBJ databases">
        <title>Section-level genome sequencing of Aspergillus section Nigri to investigate inter- and intra-species variation.</title>
        <authorList>
            <consortium name="DOE Joint Genome Institute"/>
            <person name="Vesth T.C."/>
            <person name="Nybo J.L."/>
            <person name="Theobald S."/>
            <person name="Frisvad J.C."/>
            <person name="Larsen T.O."/>
            <person name="Nielsen K.F."/>
            <person name="Hoof J.B."/>
            <person name="Brandl J."/>
            <person name="Salamov A."/>
            <person name="Riley R."/>
            <person name="Gladden J.M."/>
            <person name="Phatale P."/>
            <person name="Nielsen M.T."/>
            <person name="Lyhne E.K."/>
            <person name="Kogle M.E."/>
            <person name="Strasser K."/>
            <person name="McDonnell E."/>
            <person name="Barry K."/>
            <person name="Clum A."/>
            <person name="Chen C."/>
            <person name="Nolan M."/>
            <person name="Sandor L."/>
            <person name="Kuo A."/>
            <person name="Lipzen A."/>
            <person name="Hainaut M."/>
            <person name="Drula E."/>
            <person name="Tsang A."/>
            <person name="Magnuson J.K."/>
            <person name="Henrissat B."/>
            <person name="Wiebenga A."/>
            <person name="Simmons B.A."/>
            <person name="Makela M.R."/>
            <person name="De vries R.P."/>
            <person name="Grigoriev I.V."/>
            <person name="Mortensen U.H."/>
            <person name="Baker S.E."/>
            <person name="Andersen M.R."/>
        </authorList>
    </citation>
    <scope>NUCLEOTIDE SEQUENCE [LARGE SCALE GENOMIC DNA]</scope>
    <source>
        <strain evidence="1 2">ATCC 13496</strain>
    </source>
</reference>